<dbReference type="CDD" id="cd13131">
    <property type="entry name" value="MATE_NorM_like"/>
    <property type="match status" value="1"/>
</dbReference>
<keyword evidence="3" id="KW-0050">Antiport</keyword>
<feature type="transmembrane region" description="Helical" evidence="10">
    <location>
        <begin position="12"/>
        <end position="33"/>
    </location>
</feature>
<evidence type="ECO:0000256" key="1">
    <source>
        <dbReference type="ARBA" id="ARBA00004651"/>
    </source>
</evidence>
<evidence type="ECO:0000256" key="6">
    <source>
        <dbReference type="ARBA" id="ARBA00022989"/>
    </source>
</evidence>
<accession>A0A9D9NIV0</accession>
<dbReference type="InterPro" id="IPR050222">
    <property type="entry name" value="MATE_MdtK"/>
</dbReference>
<keyword evidence="2" id="KW-0813">Transport</keyword>
<evidence type="ECO:0000256" key="8">
    <source>
        <dbReference type="ARBA" id="ARBA00023136"/>
    </source>
</evidence>
<dbReference type="PANTHER" id="PTHR43298:SF2">
    <property type="entry name" value="FMN_FAD EXPORTER YEEO-RELATED"/>
    <property type="match status" value="1"/>
</dbReference>
<feature type="transmembrane region" description="Helical" evidence="10">
    <location>
        <begin position="250"/>
        <end position="267"/>
    </location>
</feature>
<dbReference type="InterPro" id="IPR002528">
    <property type="entry name" value="MATE_fam"/>
</dbReference>
<dbReference type="PIRSF" id="PIRSF006603">
    <property type="entry name" value="DinF"/>
    <property type="match status" value="1"/>
</dbReference>
<proteinExistence type="predicted"/>
<comment type="caution">
    <text evidence="11">The sequence shown here is derived from an EMBL/GenBank/DDBJ whole genome shotgun (WGS) entry which is preliminary data.</text>
</comment>
<gene>
    <name evidence="11" type="ORF">IAB88_00215</name>
</gene>
<dbReference type="GO" id="GO:0042910">
    <property type="term" value="F:xenobiotic transmembrane transporter activity"/>
    <property type="evidence" value="ECO:0007669"/>
    <property type="project" value="InterPro"/>
</dbReference>
<feature type="transmembrane region" description="Helical" evidence="10">
    <location>
        <begin position="417"/>
        <end position="438"/>
    </location>
</feature>
<dbReference type="Proteomes" id="UP000823598">
    <property type="component" value="Unassembled WGS sequence"/>
</dbReference>
<feature type="transmembrane region" description="Helical" evidence="10">
    <location>
        <begin position="318"/>
        <end position="337"/>
    </location>
</feature>
<feature type="transmembrane region" description="Helical" evidence="10">
    <location>
        <begin position="53"/>
        <end position="74"/>
    </location>
</feature>
<evidence type="ECO:0000256" key="9">
    <source>
        <dbReference type="ARBA" id="ARBA00031636"/>
    </source>
</evidence>
<organism evidence="11 12">
    <name type="scientific">Candidatus Limisoma faecipullorum</name>
    <dbReference type="NCBI Taxonomy" id="2840854"/>
    <lineage>
        <taxon>Bacteria</taxon>
        <taxon>Pseudomonadati</taxon>
        <taxon>Bacteroidota</taxon>
        <taxon>Bacteroidia</taxon>
        <taxon>Bacteroidales</taxon>
        <taxon>Candidatus Limisoma</taxon>
    </lineage>
</organism>
<dbReference type="AlphaFoldDB" id="A0A9D9NIV0"/>
<reference evidence="11" key="2">
    <citation type="journal article" date="2021" name="PeerJ">
        <title>Extensive microbial diversity within the chicken gut microbiome revealed by metagenomics and culture.</title>
        <authorList>
            <person name="Gilroy R."/>
            <person name="Ravi A."/>
            <person name="Getino M."/>
            <person name="Pursley I."/>
            <person name="Horton D.L."/>
            <person name="Alikhan N.F."/>
            <person name="Baker D."/>
            <person name="Gharbi K."/>
            <person name="Hall N."/>
            <person name="Watson M."/>
            <person name="Adriaenssens E.M."/>
            <person name="Foster-Nyarko E."/>
            <person name="Jarju S."/>
            <person name="Secka A."/>
            <person name="Antonio M."/>
            <person name="Oren A."/>
            <person name="Chaudhuri R.R."/>
            <person name="La Ragione R."/>
            <person name="Hildebrand F."/>
            <person name="Pallen M.J."/>
        </authorList>
    </citation>
    <scope>NUCLEOTIDE SEQUENCE</scope>
    <source>
        <strain evidence="11">6919</strain>
    </source>
</reference>
<dbReference type="NCBIfam" id="TIGR00797">
    <property type="entry name" value="matE"/>
    <property type="match status" value="1"/>
</dbReference>
<dbReference type="GO" id="GO:0006811">
    <property type="term" value="P:monoatomic ion transport"/>
    <property type="evidence" value="ECO:0007669"/>
    <property type="project" value="UniProtKB-KW"/>
</dbReference>
<feature type="transmembrane region" description="Helical" evidence="10">
    <location>
        <begin position="127"/>
        <end position="148"/>
    </location>
</feature>
<evidence type="ECO:0000256" key="2">
    <source>
        <dbReference type="ARBA" id="ARBA00022448"/>
    </source>
</evidence>
<evidence type="ECO:0000256" key="5">
    <source>
        <dbReference type="ARBA" id="ARBA00022692"/>
    </source>
</evidence>
<reference evidence="11" key="1">
    <citation type="submission" date="2020-10" db="EMBL/GenBank/DDBJ databases">
        <authorList>
            <person name="Gilroy R."/>
        </authorList>
    </citation>
    <scope>NUCLEOTIDE SEQUENCE</scope>
    <source>
        <strain evidence="11">6919</strain>
    </source>
</reference>
<feature type="transmembrane region" description="Helical" evidence="10">
    <location>
        <begin position="94"/>
        <end position="115"/>
    </location>
</feature>
<feature type="transmembrane region" description="Helical" evidence="10">
    <location>
        <begin position="389"/>
        <end position="411"/>
    </location>
</feature>
<evidence type="ECO:0000313" key="12">
    <source>
        <dbReference type="Proteomes" id="UP000823598"/>
    </source>
</evidence>
<dbReference type="GO" id="GO:0015297">
    <property type="term" value="F:antiporter activity"/>
    <property type="evidence" value="ECO:0007669"/>
    <property type="project" value="UniProtKB-KW"/>
</dbReference>
<feature type="transmembrane region" description="Helical" evidence="10">
    <location>
        <begin position="160"/>
        <end position="180"/>
    </location>
</feature>
<comment type="subcellular location">
    <subcellularLocation>
        <location evidence="1">Cell membrane</location>
        <topology evidence="1">Multi-pass membrane protein</topology>
    </subcellularLocation>
</comment>
<keyword evidence="6 10" id="KW-1133">Transmembrane helix</keyword>
<evidence type="ECO:0000256" key="7">
    <source>
        <dbReference type="ARBA" id="ARBA00023065"/>
    </source>
</evidence>
<evidence type="ECO:0000256" key="4">
    <source>
        <dbReference type="ARBA" id="ARBA00022475"/>
    </source>
</evidence>
<protein>
    <recommendedName>
        <fullName evidence="9">Multidrug-efflux transporter</fullName>
    </recommendedName>
</protein>
<keyword evidence="4" id="KW-1003">Cell membrane</keyword>
<dbReference type="PANTHER" id="PTHR43298">
    <property type="entry name" value="MULTIDRUG RESISTANCE PROTEIN NORM-RELATED"/>
    <property type="match status" value="1"/>
</dbReference>
<dbReference type="EMBL" id="JADIMC010000005">
    <property type="protein sequence ID" value="MBO8475399.1"/>
    <property type="molecule type" value="Genomic_DNA"/>
</dbReference>
<keyword evidence="7" id="KW-0406">Ion transport</keyword>
<name>A0A9D9NIV0_9BACT</name>
<dbReference type="Pfam" id="PF01554">
    <property type="entry name" value="MatE"/>
    <property type="match status" value="2"/>
</dbReference>
<keyword evidence="5 10" id="KW-0812">Transmembrane</keyword>
<evidence type="ECO:0000256" key="10">
    <source>
        <dbReference type="SAM" id="Phobius"/>
    </source>
</evidence>
<keyword evidence="8 10" id="KW-0472">Membrane</keyword>
<sequence>MNAKILMTHYRETVRIGVPIVVGQLGVIILGFADTMMVGHYNTPSLAAASFVNNIFTLVTIMLMGFSYGITPLVGALFSRKEHAKAGALMRPAFVANACFGLLLVGIMTVIYFFLDCFNQPESLMPLIRPYYIVILCSMLPVVVFNVCRQFTDGIMLTPVAMWILLGGNVFNIVFNYLLIYGKAGFPEMGLLGAGISTMSSRVLMAVVAVWLLFRKQRFAAYREGFAKARVTAGDVWYHVRMSFPISLQMGMETGTFTFSAVMVGWIGELQMASYQVMVTMSTLGYLFYYGIGSAVAIRIASFTGLGDMQGVRRAAFAGHSILLLLAVCASSAFFFLSDTLVSLFTDDAAVVGICLTLIAPLILYQFCDATQVCYANALRGTSHVMPMMWIAFVSYVLVGIPVAYLLGFPAGFGEKGIFYSFSISLFTAAVLFLWQFLKVAWKSQSQKE</sequence>
<evidence type="ECO:0000313" key="11">
    <source>
        <dbReference type="EMBL" id="MBO8475399.1"/>
    </source>
</evidence>
<feature type="transmembrane region" description="Helical" evidence="10">
    <location>
        <begin position="287"/>
        <end position="306"/>
    </location>
</feature>
<evidence type="ECO:0000256" key="3">
    <source>
        <dbReference type="ARBA" id="ARBA00022449"/>
    </source>
</evidence>
<dbReference type="InterPro" id="IPR048279">
    <property type="entry name" value="MdtK-like"/>
</dbReference>
<feature type="transmembrane region" description="Helical" evidence="10">
    <location>
        <begin position="349"/>
        <end position="368"/>
    </location>
</feature>
<dbReference type="GO" id="GO:0005886">
    <property type="term" value="C:plasma membrane"/>
    <property type="evidence" value="ECO:0007669"/>
    <property type="project" value="UniProtKB-SubCell"/>
</dbReference>
<feature type="transmembrane region" description="Helical" evidence="10">
    <location>
        <begin position="192"/>
        <end position="214"/>
    </location>
</feature>